<evidence type="ECO:0000313" key="2">
    <source>
        <dbReference type="Proteomes" id="UP000059574"/>
    </source>
</evidence>
<sequence>MVVLLQWKSFDLGIVWLEFAGLPWRALLHDLRGPLSRLQEDYWGCPAGLFIRNRTDRTNIGSTMLSATPHSQDHQRAPGTTEMLAKPNIIAASLQ</sequence>
<evidence type="ECO:0000313" key="1">
    <source>
        <dbReference type="EMBL" id="ALO66705.1"/>
    </source>
</evidence>
<dbReference type="Proteomes" id="UP000059574">
    <property type="component" value="Chromosome"/>
</dbReference>
<reference evidence="2" key="1">
    <citation type="submission" date="2015-11" db="EMBL/GenBank/DDBJ databases">
        <authorList>
            <person name="Kumar R."/>
            <person name="Singh D."/>
            <person name="Swarnkar M.K."/>
            <person name="Singh A.K."/>
            <person name="Kumar S."/>
        </authorList>
    </citation>
    <scope>NUCLEOTIDE SEQUENCE [LARGE SCALE GENOMIC DNA]</scope>
    <source>
        <strain evidence="2">ERGS4:06</strain>
    </source>
</reference>
<organism evidence="1 2">
    <name type="scientific">Arthrobacter alpinus</name>
    <dbReference type="NCBI Taxonomy" id="656366"/>
    <lineage>
        <taxon>Bacteria</taxon>
        <taxon>Bacillati</taxon>
        <taxon>Actinomycetota</taxon>
        <taxon>Actinomycetes</taxon>
        <taxon>Micrococcales</taxon>
        <taxon>Micrococcaceae</taxon>
        <taxon>Arthrobacter</taxon>
    </lineage>
</organism>
<accession>A0A0S2LZC9</accession>
<dbReference type="AlphaFoldDB" id="A0A0S2LZC9"/>
<gene>
    <name evidence="1" type="ORF">AS189_09600</name>
</gene>
<reference evidence="1 2" key="2">
    <citation type="journal article" date="2016" name="J. Biotechnol.">
        <title>Complete genome sequence of Arthrobacter alpinus ERGS4:06, a yellow pigmented bacterium tolerant to cold and radiations isolated from Sikkim Himalaya.</title>
        <authorList>
            <person name="Kumar R."/>
            <person name="Singh D."/>
            <person name="Swarnkar M.K."/>
            <person name="Singh A.K."/>
            <person name="Kumar S."/>
        </authorList>
    </citation>
    <scope>NUCLEOTIDE SEQUENCE [LARGE SCALE GENOMIC DNA]</scope>
    <source>
        <strain evidence="1 2">ERGS4:06</strain>
    </source>
</reference>
<dbReference type="EMBL" id="CP013200">
    <property type="protein sequence ID" value="ALO66705.1"/>
    <property type="molecule type" value="Genomic_DNA"/>
</dbReference>
<protein>
    <submittedName>
        <fullName evidence="1">Uncharacterized protein</fullName>
    </submittedName>
</protein>
<name>A0A0S2LZC9_9MICC</name>
<proteinExistence type="predicted"/>